<sequence length="152" mass="17068">MTEKAKGIVTLIEKKTSAAGKEYFFATIGGVRMLFFDKKIEDCIDKEIEVEYTEKKDEKGITYFGNFPGQAKTGGAPMKRGSSPEELKQKAIDMKLRTKTMIFSYAKDLVIAFKHGPTGDKAMTAEEITKEMDVYITFMLNKVANNIKELEG</sequence>
<gene>
    <name evidence="3" type="ORF">MM415A00827_0014</name>
    <name evidence="2" type="ORF">MM415B00742_0041</name>
</gene>
<protein>
    <submittedName>
        <fullName evidence="2">Uncharacterized protein</fullName>
    </submittedName>
</protein>
<dbReference type="EMBL" id="MT142396">
    <property type="protein sequence ID" value="QJA79821.1"/>
    <property type="molecule type" value="Genomic_DNA"/>
</dbReference>
<dbReference type="EMBL" id="MT141478">
    <property type="protein sequence ID" value="QJA62701.1"/>
    <property type="molecule type" value="Genomic_DNA"/>
</dbReference>
<evidence type="ECO:0000313" key="3">
    <source>
        <dbReference type="EMBL" id="QJA79821.1"/>
    </source>
</evidence>
<evidence type="ECO:0000256" key="1">
    <source>
        <dbReference type="SAM" id="MobiDB-lite"/>
    </source>
</evidence>
<accession>A0A6M3J0N8</accession>
<name>A0A6M3J0N8_9ZZZZ</name>
<proteinExistence type="predicted"/>
<feature type="region of interest" description="Disordered" evidence="1">
    <location>
        <begin position="64"/>
        <end position="84"/>
    </location>
</feature>
<organism evidence="2">
    <name type="scientific">viral metagenome</name>
    <dbReference type="NCBI Taxonomy" id="1070528"/>
    <lineage>
        <taxon>unclassified sequences</taxon>
        <taxon>metagenomes</taxon>
        <taxon>organismal metagenomes</taxon>
    </lineage>
</organism>
<dbReference type="AlphaFoldDB" id="A0A6M3J0N8"/>
<evidence type="ECO:0000313" key="2">
    <source>
        <dbReference type="EMBL" id="QJA62701.1"/>
    </source>
</evidence>
<reference evidence="2" key="1">
    <citation type="submission" date="2020-03" db="EMBL/GenBank/DDBJ databases">
        <title>The deep terrestrial virosphere.</title>
        <authorList>
            <person name="Holmfeldt K."/>
            <person name="Nilsson E."/>
            <person name="Simone D."/>
            <person name="Lopez-Fernandez M."/>
            <person name="Wu X."/>
            <person name="de Brujin I."/>
            <person name="Lundin D."/>
            <person name="Andersson A."/>
            <person name="Bertilsson S."/>
            <person name="Dopson M."/>
        </authorList>
    </citation>
    <scope>NUCLEOTIDE SEQUENCE</scope>
    <source>
        <strain evidence="3">MM415A00827</strain>
        <strain evidence="2">MM415B00742</strain>
    </source>
</reference>